<organism evidence="1 2">
    <name type="scientific">Candidatus Nitrospira nitrosa</name>
    <dbReference type="NCBI Taxonomy" id="1742972"/>
    <lineage>
        <taxon>Bacteria</taxon>
        <taxon>Pseudomonadati</taxon>
        <taxon>Nitrospirota</taxon>
        <taxon>Nitrospiria</taxon>
        <taxon>Nitrospirales</taxon>
        <taxon>Nitrospiraceae</taxon>
        <taxon>Nitrospira</taxon>
    </lineage>
</organism>
<protein>
    <submittedName>
        <fullName evidence="1">Uncharacterized protein</fullName>
    </submittedName>
</protein>
<dbReference type="OrthoDB" id="9785637at2"/>
<reference evidence="1 2" key="1">
    <citation type="submission" date="2015-10" db="EMBL/GenBank/DDBJ databases">
        <authorList>
            <person name="Gilbert D.G."/>
        </authorList>
    </citation>
    <scope>NUCLEOTIDE SEQUENCE [LARGE SCALE GENOMIC DNA]</scope>
    <source>
        <strain evidence="1">COMA1</strain>
    </source>
</reference>
<name>A0A0S4L973_9BACT</name>
<proteinExistence type="predicted"/>
<sequence>MGKDLPIISVGTEGSSSEQTENFLYSRVFCQKENSPPLGLLLEFLRSRGQSPILPSTLEEGMLQEWAWVQVALGYHKDRKPIQVFCVRDRGSYRDVYDQEKQQFLDVLTAYADVEAQLALEYVNRCRFILTTRMVEHDVTDEGYDFNGWILEFYQEQCNGIVQIDRQGFFSPKGELIVDLSSPAES</sequence>
<dbReference type="EMBL" id="CZQA01000001">
    <property type="protein sequence ID" value="CUS33149.1"/>
    <property type="molecule type" value="Genomic_DNA"/>
</dbReference>
<evidence type="ECO:0000313" key="1">
    <source>
        <dbReference type="EMBL" id="CUS33149.1"/>
    </source>
</evidence>
<accession>A0A0S4L973</accession>
<dbReference type="RefSeq" id="WP_141654221.1">
    <property type="nucleotide sequence ID" value="NZ_CZQA01000001.1"/>
</dbReference>
<dbReference type="Proteomes" id="UP000199032">
    <property type="component" value="Unassembled WGS sequence"/>
</dbReference>
<evidence type="ECO:0000313" key="2">
    <source>
        <dbReference type="Proteomes" id="UP000199032"/>
    </source>
</evidence>
<gene>
    <name evidence="1" type="ORF">COMA1_10996</name>
</gene>
<dbReference type="STRING" id="1742972.COMA1_10996"/>
<keyword evidence="2" id="KW-1185">Reference proteome</keyword>
<dbReference type="AlphaFoldDB" id="A0A0S4L973"/>